<organism evidence="5 6">
    <name type="scientific">Kingdonia uniflora</name>
    <dbReference type="NCBI Taxonomy" id="39325"/>
    <lineage>
        <taxon>Eukaryota</taxon>
        <taxon>Viridiplantae</taxon>
        <taxon>Streptophyta</taxon>
        <taxon>Embryophyta</taxon>
        <taxon>Tracheophyta</taxon>
        <taxon>Spermatophyta</taxon>
        <taxon>Magnoliopsida</taxon>
        <taxon>Ranunculales</taxon>
        <taxon>Circaeasteraceae</taxon>
        <taxon>Kingdonia</taxon>
    </lineage>
</organism>
<dbReference type="InterPro" id="IPR002885">
    <property type="entry name" value="PPR_rpt"/>
</dbReference>
<evidence type="ECO:0000313" key="6">
    <source>
        <dbReference type="Proteomes" id="UP000541444"/>
    </source>
</evidence>
<name>A0A7J7P647_9MAGN</name>
<dbReference type="PANTHER" id="PTHR47447:SF23">
    <property type="entry name" value="PENTACOTRIPEPTIDE-REPEAT REGION OF PRORP DOMAIN-CONTAINING PROTEIN"/>
    <property type="match status" value="1"/>
</dbReference>
<sequence>MSDMANKAFLKMKKAGIRADSHSYTALIHTYSVDGWHEEAYITIETIKIKGIKPSIETYTALLDAFRQIGYTQALMEIWKSMMHDKIEGTRVTFNTLLDGFAKQDGENRQVPNPKSYEKLRTILDVKAAIKNRKDKSVILGIINSCMGLLKPNKRGKNDEFQKTKKKWSRPSGSLSGRRD</sequence>
<evidence type="ECO:0000256" key="1">
    <source>
        <dbReference type="ARBA" id="ARBA00007626"/>
    </source>
</evidence>
<dbReference type="NCBIfam" id="TIGR00756">
    <property type="entry name" value="PPR"/>
    <property type="match status" value="1"/>
</dbReference>
<dbReference type="OrthoDB" id="5588846at2759"/>
<evidence type="ECO:0000313" key="5">
    <source>
        <dbReference type="EMBL" id="KAF6174901.1"/>
    </source>
</evidence>
<evidence type="ECO:0000256" key="2">
    <source>
        <dbReference type="ARBA" id="ARBA00022737"/>
    </source>
</evidence>
<keyword evidence="2" id="KW-0677">Repeat</keyword>
<proteinExistence type="inferred from homology"/>
<dbReference type="AlphaFoldDB" id="A0A7J7P647"/>
<reference evidence="5 6" key="1">
    <citation type="journal article" date="2020" name="IScience">
        <title>Genome Sequencing of the Endangered Kingdonia uniflora (Circaeasteraceae, Ranunculales) Reveals Potential Mechanisms of Evolutionary Specialization.</title>
        <authorList>
            <person name="Sun Y."/>
            <person name="Deng T."/>
            <person name="Zhang A."/>
            <person name="Moore M.J."/>
            <person name="Landis J.B."/>
            <person name="Lin N."/>
            <person name="Zhang H."/>
            <person name="Zhang X."/>
            <person name="Huang J."/>
            <person name="Zhang X."/>
            <person name="Sun H."/>
            <person name="Wang H."/>
        </authorList>
    </citation>
    <scope>NUCLEOTIDE SEQUENCE [LARGE SCALE GENOMIC DNA]</scope>
    <source>
        <strain evidence="5">TB1705</strain>
        <tissue evidence="5">Leaf</tissue>
    </source>
</reference>
<evidence type="ECO:0008006" key="7">
    <source>
        <dbReference type="Google" id="ProtNLM"/>
    </source>
</evidence>
<dbReference type="PROSITE" id="PS51375">
    <property type="entry name" value="PPR"/>
    <property type="match status" value="1"/>
</dbReference>
<evidence type="ECO:0000256" key="3">
    <source>
        <dbReference type="PROSITE-ProRule" id="PRU00708"/>
    </source>
</evidence>
<accession>A0A7J7P647</accession>
<comment type="similarity">
    <text evidence="1">Belongs to the PPR family. P subfamily.</text>
</comment>
<gene>
    <name evidence="5" type="ORF">GIB67_026389</name>
</gene>
<dbReference type="Proteomes" id="UP000541444">
    <property type="component" value="Unassembled WGS sequence"/>
</dbReference>
<keyword evidence="6" id="KW-1185">Reference proteome</keyword>
<feature type="repeat" description="PPR" evidence="3">
    <location>
        <begin position="20"/>
        <end position="54"/>
    </location>
</feature>
<dbReference type="Gene3D" id="1.25.40.10">
    <property type="entry name" value="Tetratricopeptide repeat domain"/>
    <property type="match status" value="1"/>
</dbReference>
<feature type="compositionally biased region" description="Polar residues" evidence="4">
    <location>
        <begin position="171"/>
        <end position="180"/>
    </location>
</feature>
<dbReference type="PANTHER" id="PTHR47447">
    <property type="entry name" value="OS03G0856100 PROTEIN"/>
    <property type="match status" value="1"/>
</dbReference>
<evidence type="ECO:0000256" key="4">
    <source>
        <dbReference type="SAM" id="MobiDB-lite"/>
    </source>
</evidence>
<feature type="region of interest" description="Disordered" evidence="4">
    <location>
        <begin position="153"/>
        <end position="180"/>
    </location>
</feature>
<dbReference type="EMBL" id="JACGCM010000223">
    <property type="protein sequence ID" value="KAF6174901.1"/>
    <property type="molecule type" value="Genomic_DNA"/>
</dbReference>
<comment type="caution">
    <text evidence="5">The sequence shown here is derived from an EMBL/GenBank/DDBJ whole genome shotgun (WGS) entry which is preliminary data.</text>
</comment>
<protein>
    <recommendedName>
        <fullName evidence="7">Pentatricopeptide repeat-containing protein</fullName>
    </recommendedName>
</protein>
<dbReference type="Pfam" id="PF13812">
    <property type="entry name" value="PPR_3"/>
    <property type="match status" value="1"/>
</dbReference>
<dbReference type="InterPro" id="IPR011990">
    <property type="entry name" value="TPR-like_helical_dom_sf"/>
</dbReference>